<keyword evidence="1" id="KW-0732">Signal</keyword>
<organism evidence="2 3">
    <name type="scientific">Labilithrix luteola</name>
    <dbReference type="NCBI Taxonomy" id="1391654"/>
    <lineage>
        <taxon>Bacteria</taxon>
        <taxon>Pseudomonadati</taxon>
        <taxon>Myxococcota</taxon>
        <taxon>Polyangia</taxon>
        <taxon>Polyangiales</taxon>
        <taxon>Labilitrichaceae</taxon>
        <taxon>Labilithrix</taxon>
    </lineage>
</organism>
<dbReference type="PROSITE" id="PS51257">
    <property type="entry name" value="PROKAR_LIPOPROTEIN"/>
    <property type="match status" value="1"/>
</dbReference>
<feature type="chain" id="PRO_5005466640" description="Lipoprotein" evidence="1">
    <location>
        <begin position="23"/>
        <end position="145"/>
    </location>
</feature>
<evidence type="ECO:0000313" key="2">
    <source>
        <dbReference type="EMBL" id="AKU97287.1"/>
    </source>
</evidence>
<keyword evidence="3" id="KW-1185">Reference proteome</keyword>
<dbReference type="KEGG" id="llu:AKJ09_03951"/>
<feature type="signal peptide" evidence="1">
    <location>
        <begin position="1"/>
        <end position="22"/>
    </location>
</feature>
<dbReference type="RefSeq" id="WP_146648449.1">
    <property type="nucleotide sequence ID" value="NZ_CP012333.1"/>
</dbReference>
<reference evidence="2 3" key="1">
    <citation type="submission" date="2015-08" db="EMBL/GenBank/DDBJ databases">
        <authorList>
            <person name="Babu N.S."/>
            <person name="Beckwith C.J."/>
            <person name="Beseler K.G."/>
            <person name="Brison A."/>
            <person name="Carone J.V."/>
            <person name="Caskin T.P."/>
            <person name="Diamond M."/>
            <person name="Durham M.E."/>
            <person name="Foxe J.M."/>
            <person name="Go M."/>
            <person name="Henderson B.A."/>
            <person name="Jones I.B."/>
            <person name="McGettigan J.A."/>
            <person name="Micheletti S.J."/>
            <person name="Nasrallah M.E."/>
            <person name="Ortiz D."/>
            <person name="Piller C.R."/>
            <person name="Privatt S.R."/>
            <person name="Schneider S.L."/>
            <person name="Sharp S."/>
            <person name="Smith T.C."/>
            <person name="Stanton J.D."/>
            <person name="Ullery H.E."/>
            <person name="Wilson R.J."/>
            <person name="Serrano M.G."/>
            <person name="Buck G."/>
            <person name="Lee V."/>
            <person name="Wang Y."/>
            <person name="Carvalho R."/>
            <person name="Voegtly L."/>
            <person name="Shi R."/>
            <person name="Duckworth R."/>
            <person name="Johnson A."/>
            <person name="Loviza R."/>
            <person name="Walstead R."/>
            <person name="Shah Z."/>
            <person name="Kiflezghi M."/>
            <person name="Wade K."/>
            <person name="Ball S.L."/>
            <person name="Bradley K.W."/>
            <person name="Asai D.J."/>
            <person name="Bowman C.A."/>
            <person name="Russell D.A."/>
            <person name="Pope W.H."/>
            <person name="Jacobs-Sera D."/>
            <person name="Hendrix R.W."/>
            <person name="Hatfull G.F."/>
        </authorList>
    </citation>
    <scope>NUCLEOTIDE SEQUENCE [LARGE SCALE GENOMIC DNA]</scope>
    <source>
        <strain evidence="2 3">DSM 27648</strain>
    </source>
</reference>
<evidence type="ECO:0000256" key="1">
    <source>
        <dbReference type="SAM" id="SignalP"/>
    </source>
</evidence>
<evidence type="ECO:0008006" key="4">
    <source>
        <dbReference type="Google" id="ProtNLM"/>
    </source>
</evidence>
<gene>
    <name evidence="2" type="ORF">AKJ09_03951</name>
</gene>
<evidence type="ECO:0000313" key="3">
    <source>
        <dbReference type="Proteomes" id="UP000064967"/>
    </source>
</evidence>
<proteinExistence type="predicted"/>
<accession>A0A0K1PUU3</accession>
<dbReference type="EMBL" id="CP012333">
    <property type="protein sequence ID" value="AKU97287.1"/>
    <property type="molecule type" value="Genomic_DNA"/>
</dbReference>
<dbReference type="Proteomes" id="UP000064967">
    <property type="component" value="Chromosome"/>
</dbReference>
<sequence length="145" mass="15024">MSFLRRATVVASSMFVFGVAGLACSSSDDDAQPLDNGVDDVKLACEARASWTTPAAEKCVACRMMASSPDCGCEAFKGFGGHCAAQGDARRAEPTCTQQVADCRTACAENDCACLDGCYAAAEACKKATAAEDGCVAKICEQYCN</sequence>
<protein>
    <recommendedName>
        <fullName evidence="4">Lipoprotein</fullName>
    </recommendedName>
</protein>
<dbReference type="AlphaFoldDB" id="A0A0K1PUU3"/>
<name>A0A0K1PUU3_9BACT</name>